<name>A0ABT5U9J2_9GAMM</name>
<evidence type="ECO:0000313" key="9">
    <source>
        <dbReference type="Proteomes" id="UP001528823"/>
    </source>
</evidence>
<dbReference type="SUPFAM" id="SSF48576">
    <property type="entry name" value="Terpenoid synthases"/>
    <property type="match status" value="1"/>
</dbReference>
<gene>
    <name evidence="8" type="primary">ispA</name>
    <name evidence="8" type="ORF">ORQ98_07540</name>
</gene>
<dbReference type="PROSITE" id="PS00444">
    <property type="entry name" value="POLYPRENYL_SYNTHASE_2"/>
    <property type="match status" value="1"/>
</dbReference>
<dbReference type="NCBIfam" id="NF045485">
    <property type="entry name" value="FPPsyn"/>
    <property type="match status" value="1"/>
</dbReference>
<dbReference type="PROSITE" id="PS00723">
    <property type="entry name" value="POLYPRENYL_SYNTHASE_1"/>
    <property type="match status" value="1"/>
</dbReference>
<evidence type="ECO:0000256" key="6">
    <source>
        <dbReference type="ARBA" id="ARBA00023229"/>
    </source>
</evidence>
<dbReference type="GO" id="GO:0004337">
    <property type="term" value="F:(2E,6E)-farnesyl diphosphate synthase activity"/>
    <property type="evidence" value="ECO:0007669"/>
    <property type="project" value="UniProtKB-EC"/>
</dbReference>
<dbReference type="SFLD" id="SFLDG01017">
    <property type="entry name" value="Polyprenyl_Transferase_Like"/>
    <property type="match status" value="1"/>
</dbReference>
<accession>A0ABT5U9J2</accession>
<comment type="caution">
    <text evidence="8">The sequence shown here is derived from an EMBL/GenBank/DDBJ whole genome shotgun (WGS) entry which is preliminary data.</text>
</comment>
<dbReference type="InterPro" id="IPR008949">
    <property type="entry name" value="Isoprenoid_synthase_dom_sf"/>
</dbReference>
<evidence type="ECO:0000256" key="7">
    <source>
        <dbReference type="RuleBase" id="RU004466"/>
    </source>
</evidence>
<evidence type="ECO:0000256" key="3">
    <source>
        <dbReference type="ARBA" id="ARBA00022679"/>
    </source>
</evidence>
<evidence type="ECO:0000256" key="1">
    <source>
        <dbReference type="ARBA" id="ARBA00001946"/>
    </source>
</evidence>
<sequence>MMSQQKQLVELQQRTNQLLDNLISSHPNTAPYLKKAINYSLTQGGKRLRPLLTYATCLGLGGNLESADPAAIAIECIHTYSLIHDDLPAMDDDSLRRGQPTCHIAFDEATAILAGDALQALAFETLATHDWFPGCTLSSSARLKQVQVLAQAAGMNGMVAGQSIDLCSVGKQLSLEQLEKMHHCKTGALIKASIHLGALASNQVDETTWQQLGQFADAVGLAFQIQDDILDIESDTETLGKTQGADIANDKPTYPAIMGLSQAKQKAQQLTDEALAILKPLGQAAAPLRQLALLIIQRNH</sequence>
<evidence type="ECO:0000256" key="2">
    <source>
        <dbReference type="ARBA" id="ARBA00006706"/>
    </source>
</evidence>
<evidence type="ECO:0000256" key="5">
    <source>
        <dbReference type="ARBA" id="ARBA00022842"/>
    </source>
</evidence>
<dbReference type="NCBIfam" id="NF007877">
    <property type="entry name" value="PRK10581.1"/>
    <property type="match status" value="1"/>
</dbReference>
<evidence type="ECO:0000313" key="8">
    <source>
        <dbReference type="EMBL" id="MDE1461819.1"/>
    </source>
</evidence>
<dbReference type="EMBL" id="JAPMOU010000007">
    <property type="protein sequence ID" value="MDE1461819.1"/>
    <property type="molecule type" value="Genomic_DNA"/>
</dbReference>
<reference evidence="8 9" key="1">
    <citation type="submission" date="2022-11" db="EMBL/GenBank/DDBJ databases">
        <title>Spartinivicinus poritis sp. nov., isolated from scleractinian coral Porites lutea.</title>
        <authorList>
            <person name="Zhang G."/>
            <person name="Cai L."/>
            <person name="Wei Q."/>
        </authorList>
    </citation>
    <scope>NUCLEOTIDE SEQUENCE [LARGE SCALE GENOMIC DNA]</scope>
    <source>
        <strain evidence="8 9">A2-2</strain>
    </source>
</reference>
<evidence type="ECO:0000256" key="4">
    <source>
        <dbReference type="ARBA" id="ARBA00022723"/>
    </source>
</evidence>
<keyword evidence="5" id="KW-0460">Magnesium</keyword>
<dbReference type="PANTHER" id="PTHR43281">
    <property type="entry name" value="FARNESYL DIPHOSPHATE SYNTHASE"/>
    <property type="match status" value="1"/>
</dbReference>
<comment type="cofactor">
    <cofactor evidence="1">
        <name>Mg(2+)</name>
        <dbReference type="ChEBI" id="CHEBI:18420"/>
    </cofactor>
</comment>
<dbReference type="SFLD" id="SFLDS00005">
    <property type="entry name" value="Isoprenoid_Synthase_Type_I"/>
    <property type="match status" value="1"/>
</dbReference>
<keyword evidence="9" id="KW-1185">Reference proteome</keyword>
<dbReference type="InterPro" id="IPR033749">
    <property type="entry name" value="Polyprenyl_synt_CS"/>
</dbReference>
<dbReference type="RefSeq" id="WP_274688178.1">
    <property type="nucleotide sequence ID" value="NZ_JAPMOU010000007.1"/>
</dbReference>
<dbReference type="InterPro" id="IPR000092">
    <property type="entry name" value="Polyprenyl_synt"/>
</dbReference>
<dbReference type="Proteomes" id="UP001528823">
    <property type="component" value="Unassembled WGS sequence"/>
</dbReference>
<protein>
    <submittedName>
        <fullName evidence="8">(2E,6E)-farnesyl diphosphate synthase</fullName>
        <ecNumber evidence="8">2.5.1.10</ecNumber>
    </submittedName>
</protein>
<dbReference type="Pfam" id="PF00348">
    <property type="entry name" value="polyprenyl_synt"/>
    <property type="match status" value="1"/>
</dbReference>
<organism evidence="8 9">
    <name type="scientific">Spartinivicinus poritis</name>
    <dbReference type="NCBI Taxonomy" id="2994640"/>
    <lineage>
        <taxon>Bacteria</taxon>
        <taxon>Pseudomonadati</taxon>
        <taxon>Pseudomonadota</taxon>
        <taxon>Gammaproteobacteria</taxon>
        <taxon>Oceanospirillales</taxon>
        <taxon>Zooshikellaceae</taxon>
        <taxon>Spartinivicinus</taxon>
    </lineage>
</organism>
<dbReference type="EC" id="2.5.1.10" evidence="8"/>
<proteinExistence type="inferred from homology"/>
<keyword evidence="3 7" id="KW-0808">Transferase</keyword>
<dbReference type="InterPro" id="IPR053378">
    <property type="entry name" value="Prenyl_diphosphate_synthase"/>
</dbReference>
<dbReference type="Gene3D" id="1.10.600.10">
    <property type="entry name" value="Farnesyl Diphosphate Synthase"/>
    <property type="match status" value="1"/>
</dbReference>
<keyword evidence="4" id="KW-0479">Metal-binding</keyword>
<comment type="similarity">
    <text evidence="2 7">Belongs to the FPP/GGPP synthase family.</text>
</comment>
<keyword evidence="6" id="KW-0414">Isoprene biosynthesis</keyword>
<dbReference type="PANTHER" id="PTHR43281:SF1">
    <property type="entry name" value="FARNESYL DIPHOSPHATE SYNTHASE"/>
    <property type="match status" value="1"/>
</dbReference>
<dbReference type="CDD" id="cd00685">
    <property type="entry name" value="Trans_IPPS_HT"/>
    <property type="match status" value="1"/>
</dbReference>